<evidence type="ECO:0000313" key="6">
    <source>
        <dbReference type="EMBL" id="NIR74457.1"/>
    </source>
</evidence>
<dbReference type="CDD" id="cd04276">
    <property type="entry name" value="ZnMc_MMP_like_2"/>
    <property type="match status" value="1"/>
</dbReference>
<reference evidence="6 7" key="1">
    <citation type="submission" date="2020-01" db="EMBL/GenBank/DDBJ databases">
        <title>Genomes assembled from Gulf of Kutch pelagic sediment metagenomes.</title>
        <authorList>
            <person name="Chandrashekar M."/>
            <person name="Mahajan M.S."/>
            <person name="Dave K.J."/>
            <person name="Vatsa P."/>
            <person name="Nathani N.M."/>
        </authorList>
    </citation>
    <scope>NUCLEOTIDE SEQUENCE [LARGE SCALE GENOMIC DNA]</scope>
    <source>
        <strain evidence="6">KS3-K002</strain>
    </source>
</reference>
<feature type="signal peptide" evidence="2">
    <location>
        <begin position="1"/>
        <end position="27"/>
    </location>
</feature>
<dbReference type="Gene3D" id="3.40.390.10">
    <property type="entry name" value="Collagenase (Catalytic Domain)"/>
    <property type="match status" value="1"/>
</dbReference>
<dbReference type="Proteomes" id="UP000702544">
    <property type="component" value="Unassembled WGS sequence"/>
</dbReference>
<keyword evidence="6" id="KW-0482">Metalloprotease</keyword>
<dbReference type="InterPro" id="IPR024079">
    <property type="entry name" value="MetalloPept_cat_dom_sf"/>
</dbReference>
<dbReference type="InterPro" id="IPR032534">
    <property type="entry name" value="EcxA_zinc-bd"/>
</dbReference>
<dbReference type="GO" id="GO:0008237">
    <property type="term" value="F:metallopeptidase activity"/>
    <property type="evidence" value="ECO:0007669"/>
    <property type="project" value="UniProtKB-KW"/>
</dbReference>
<organism evidence="6 7">
    <name type="scientific">Candidatus Kutchimonas denitrificans</name>
    <dbReference type="NCBI Taxonomy" id="3056748"/>
    <lineage>
        <taxon>Bacteria</taxon>
        <taxon>Pseudomonadati</taxon>
        <taxon>Gemmatimonadota</taxon>
        <taxon>Gemmatimonadia</taxon>
        <taxon>Candidatus Palauibacterales</taxon>
        <taxon>Candidatus Palauibacteraceae</taxon>
        <taxon>Candidatus Kutchimonas</taxon>
    </lineage>
</organism>
<keyword evidence="6" id="KW-0378">Hydrolase</keyword>
<evidence type="ECO:0000313" key="7">
    <source>
        <dbReference type="Proteomes" id="UP000702544"/>
    </source>
</evidence>
<sequence length="911" mass="101886">MQRPSVRHLGVSAIAALVLAGCTQVYTSGGEPQPSPSQPAQAQKSQAEDSGPFKPYDEVLKDTEKKEGFFTVHIKRDNTLFLEITPEQLDSDFGLMMHYSRGIGDFNVHDGLPVLGNTQLLRFERHGDKLYLVHRNPRFTADEGTPMATSLADNVGHSVVAAFDIKAKHSETDNLVIDATEFFVSDYGDDGRWLKFWYGNRPVRFDKSRSYVENVMAFPQNVEIDAFLTYQASEYPQYGGAGVSDYRSIPIGMRYSLFALPDEPMRPRLADDRVGHFLTAFKDFSKDQQETSYVRYVERWRLEKKDPNAEISEPVEPIVYYIDRSVPLEYRPHVKEGIEGWNKAFEAAGFRNAVVAKEAPDDPEWSAEDIRYSTVRWTAAHSMGYAIGPSQTDPRTGELLNADVLISSTFVRSWLYDWQEMAGVEGMVEAFNRAEGMRQLLGPERAARICTAAMGKAHQIGVQYALLLGTGVIDAGEPMPEEYLGDAIRDLVLHEVGHTLGLRHNFKGSSGIPHDRLNDESFTGEHGLTLSVMDYGPVNVAVDPDQQGHYWNKQVGTYDEWAIEYAYTQISGSGYAATSTNGTNGTNGDGWTPESERAALQAIAAESADPYHTYGTDEDNWLGVWAVDPLTNGWDLGNPMRHARDRAAIIARVQPRLESRLIEPGEGYQRLRGATNSLIFERYISLYPITKTVGGLYFHRDHKGQPNARMPFDPVPAAEQRAAVQLIVDQAFDEDAFTFDAERLNKLAPNRFSHWGVGWGGTPVDFPVHSLVGTVQRYLMNQLMSPIRIGRMIDNELRTPGDAYTAAELFNSMTSATWSEVSGTRARPVNSFRRNLQRMYTDHLIEIMLSDEPTVPEDARSLARLHLKRIASNIESAGTGGLDDFTLAHLDETQARIERALKAQASVDMEE</sequence>
<dbReference type="PANTHER" id="PTHR38478">
    <property type="entry name" value="PEPTIDASE M1A AND M12B"/>
    <property type="match status" value="1"/>
</dbReference>
<evidence type="ECO:0000259" key="4">
    <source>
        <dbReference type="Pfam" id="PF17148"/>
    </source>
</evidence>
<evidence type="ECO:0000256" key="2">
    <source>
        <dbReference type="SAM" id="SignalP"/>
    </source>
</evidence>
<comment type="caution">
    <text evidence="6">The sequence shown here is derived from an EMBL/GenBank/DDBJ whole genome shotgun (WGS) entry which is preliminary data.</text>
</comment>
<dbReference type="Pfam" id="PF17162">
    <property type="entry name" value="DUF5118"/>
    <property type="match status" value="1"/>
</dbReference>
<dbReference type="Pfam" id="PF17148">
    <property type="entry name" value="DUF5117"/>
    <property type="match status" value="1"/>
</dbReference>
<evidence type="ECO:0000259" key="5">
    <source>
        <dbReference type="Pfam" id="PF17162"/>
    </source>
</evidence>
<dbReference type="SUPFAM" id="SSF55486">
    <property type="entry name" value="Metalloproteases ('zincins'), catalytic domain"/>
    <property type="match status" value="1"/>
</dbReference>
<dbReference type="PANTHER" id="PTHR38478:SF1">
    <property type="entry name" value="ZINC DEPENDENT METALLOPROTEASE DOMAIN LIPOPROTEIN"/>
    <property type="match status" value="1"/>
</dbReference>
<feature type="domain" description="EcxA zinc-binding" evidence="3">
    <location>
        <begin position="478"/>
        <end position="822"/>
    </location>
</feature>
<feature type="region of interest" description="Disordered" evidence="1">
    <location>
        <begin position="26"/>
        <end position="57"/>
    </location>
</feature>
<gene>
    <name evidence="6" type="ORF">GWO12_05015</name>
</gene>
<dbReference type="InterPro" id="IPR033413">
    <property type="entry name" value="DUF5117"/>
</dbReference>
<keyword evidence="2" id="KW-0732">Signal</keyword>
<dbReference type="AlphaFoldDB" id="A0AAE4Z860"/>
<evidence type="ECO:0000259" key="3">
    <source>
        <dbReference type="Pfam" id="PF16313"/>
    </source>
</evidence>
<proteinExistence type="predicted"/>
<dbReference type="Pfam" id="PF16313">
    <property type="entry name" value="DUF4953"/>
    <property type="match status" value="1"/>
</dbReference>
<keyword evidence="6" id="KW-0645">Protease</keyword>
<dbReference type="InterPro" id="IPR034032">
    <property type="entry name" value="Zn_MMP-like_bac"/>
</dbReference>
<feature type="chain" id="PRO_5042030485" evidence="2">
    <location>
        <begin position="28"/>
        <end position="911"/>
    </location>
</feature>
<protein>
    <submittedName>
        <fullName evidence="6">Zinc-dependent metalloprotease</fullName>
    </submittedName>
</protein>
<accession>A0AAE4Z860</accession>
<name>A0AAE4Z860_9BACT</name>
<feature type="domain" description="DUF5117" evidence="4">
    <location>
        <begin position="116"/>
        <end position="305"/>
    </location>
</feature>
<dbReference type="PROSITE" id="PS51257">
    <property type="entry name" value="PROKAR_LIPOPROTEIN"/>
    <property type="match status" value="1"/>
</dbReference>
<evidence type="ECO:0000256" key="1">
    <source>
        <dbReference type="SAM" id="MobiDB-lite"/>
    </source>
</evidence>
<dbReference type="InterPro" id="IPR033428">
    <property type="entry name" value="DUF5118"/>
</dbReference>
<feature type="domain" description="DUF5118" evidence="5">
    <location>
        <begin position="54"/>
        <end position="93"/>
    </location>
</feature>
<dbReference type="EMBL" id="JAACAK010000041">
    <property type="protein sequence ID" value="NIR74457.1"/>
    <property type="molecule type" value="Genomic_DNA"/>
</dbReference>